<dbReference type="EMBL" id="CP066078">
    <property type="protein sequence ID" value="QQC58810.1"/>
    <property type="molecule type" value="Genomic_DNA"/>
</dbReference>
<organism evidence="1 2">
    <name type="scientific">Rothia kristinae</name>
    <dbReference type="NCBI Taxonomy" id="37923"/>
    <lineage>
        <taxon>Bacteria</taxon>
        <taxon>Bacillati</taxon>
        <taxon>Actinomycetota</taxon>
        <taxon>Actinomycetes</taxon>
        <taxon>Micrococcales</taxon>
        <taxon>Micrococcaceae</taxon>
        <taxon>Rothia</taxon>
    </lineage>
</organism>
<name>A0A7T4MSH6_9MICC</name>
<proteinExistence type="predicted"/>
<dbReference type="Proteomes" id="UP000595221">
    <property type="component" value="Chromosome"/>
</dbReference>
<dbReference type="RefSeq" id="WP_198489844.1">
    <property type="nucleotide sequence ID" value="NZ_CP066078.1"/>
</dbReference>
<sequence>MIHPPLPDPAAHLVAPHLLLVAAELRAQGHSLAASYRGVRDGRLITVRRGVFMETETWNGLSPTQRHSAHLQAFHRTHGSDYLFSHASAAHLHGWALLRREPRLHISGDPRPGGNPPGVSRHHLPEAAAHATLLEHGLPATTTVRTLADCLCQPMTPLAALILADSALHHRTPADQVRDLLETTDRCHGVRRALAALSLADPRAASPAESFARHLIHAHGLPRPELQVLVPTARGRRYLDLGWPQLRLGLEVDGRAKYFEYGPTAKVVFQERQREKDIMAEGWHLLRTDWPEMRDRPAALIRRLSEAIVLRRTMR</sequence>
<evidence type="ECO:0000313" key="2">
    <source>
        <dbReference type="Proteomes" id="UP000595221"/>
    </source>
</evidence>
<reference evidence="1 2" key="1">
    <citation type="submission" date="2020-12" db="EMBL/GenBank/DDBJ databases">
        <title>FDA dAtabase for Regulatory Grade micrObial Sequences (FDA-ARGOS): Supporting development and validation of Infectious Disease Dx tests.</title>
        <authorList>
            <person name="Sproer C."/>
            <person name="Gronow S."/>
            <person name="Severitt S."/>
            <person name="Schroder I."/>
            <person name="Tallon L."/>
            <person name="Sadzewicz L."/>
            <person name="Zhao X."/>
            <person name="Boylan J."/>
            <person name="Ott S."/>
            <person name="Bowen H."/>
            <person name="Vavikolanu K."/>
            <person name="Mehta A."/>
            <person name="Aluvathingal J."/>
            <person name="Nadendla S."/>
            <person name="Lowell S."/>
            <person name="Myers T."/>
            <person name="Yan Y."/>
            <person name="Sichtig H."/>
        </authorList>
    </citation>
    <scope>NUCLEOTIDE SEQUENCE [LARGE SCALE GENOMIC DNA]</scope>
    <source>
        <strain evidence="1 2">FDAARGOS_1001</strain>
    </source>
</reference>
<gene>
    <name evidence="1" type="ORF">I6H58_07455</name>
</gene>
<evidence type="ECO:0008006" key="3">
    <source>
        <dbReference type="Google" id="ProtNLM"/>
    </source>
</evidence>
<dbReference type="AlphaFoldDB" id="A0A7T4MSH6"/>
<accession>A0A7T4MSH6</accession>
<evidence type="ECO:0000313" key="1">
    <source>
        <dbReference type="EMBL" id="QQC58810.1"/>
    </source>
</evidence>
<protein>
    <recommendedName>
        <fullName evidence="3">DUF559 domain-containing protein</fullName>
    </recommendedName>
</protein>